<organism evidence="3 4">
    <name type="scientific">Fusarium coffeatum</name>
    <dbReference type="NCBI Taxonomy" id="231269"/>
    <lineage>
        <taxon>Eukaryota</taxon>
        <taxon>Fungi</taxon>
        <taxon>Dikarya</taxon>
        <taxon>Ascomycota</taxon>
        <taxon>Pezizomycotina</taxon>
        <taxon>Sordariomycetes</taxon>
        <taxon>Hypocreomycetidae</taxon>
        <taxon>Hypocreales</taxon>
        <taxon>Nectriaceae</taxon>
        <taxon>Fusarium</taxon>
        <taxon>Fusarium incarnatum-equiseti species complex</taxon>
    </lineage>
</organism>
<accession>A0A366RTF1</accession>
<dbReference type="AlphaFoldDB" id="A0A366RTF1"/>
<dbReference type="InterPro" id="IPR056444">
    <property type="entry name" value="Zn_ribbon_GRF_2"/>
</dbReference>
<proteinExistence type="predicted"/>
<evidence type="ECO:0000259" key="2">
    <source>
        <dbReference type="Pfam" id="PF23549"/>
    </source>
</evidence>
<gene>
    <name evidence="3" type="ORF">FIESC28_05323</name>
</gene>
<dbReference type="Proteomes" id="UP000253153">
    <property type="component" value="Unassembled WGS sequence"/>
</dbReference>
<comment type="caution">
    <text evidence="3">The sequence shown here is derived from an EMBL/GenBank/DDBJ whole genome shotgun (WGS) entry which is preliminary data.</text>
</comment>
<reference evidence="3 4" key="1">
    <citation type="submission" date="2018-06" db="EMBL/GenBank/DDBJ databases">
        <title>Fusarium incarnatum-equiseti species complex species 28.</title>
        <authorList>
            <person name="Gardiner D.M."/>
        </authorList>
    </citation>
    <scope>NUCLEOTIDE SEQUENCE [LARGE SCALE GENOMIC DNA]</scope>
    <source>
        <strain evidence="3 4">FIESC_28</strain>
    </source>
</reference>
<feature type="compositionally biased region" description="Basic and acidic residues" evidence="1">
    <location>
        <begin position="602"/>
        <end position="631"/>
    </location>
</feature>
<dbReference type="RefSeq" id="XP_031016541.1">
    <property type="nucleotide sequence ID" value="XM_031159470.1"/>
</dbReference>
<sequence length="643" mass="73727">MTAQFPLTYPPTCPQCDQLATRARVDAGKRSNTANRPYYYCQSGHKRQFVTWDDMEGISSHNPRCRCGYHSRRNQGNGPIPSKWFACASKTCSFSQNIETDDEPVYTRSPQRSQGSTMSSTVAASSCRDHDRKRSPSMEDANLHEIIQNMSIKAWRSADLTPEQLEALYEPILLEDALHKAATFPTYPHESDNQSAGRYQADMEDLEAFRFYVNKLAQVCDNERGGDTVSAIAILRGSTGPNYVIGSNFRDPEDLQMTKDFMQALLDLMGKNPDRLQPKALRSRVLWFILSFNIPRLQEYLQHLSQAVQECRESCERKEEDENSEPFKTLICLADKCDFKLDISKSNEEDKSISNCETMIKAIHTLDQTEISQRAKDAEMTRSEPWCKLRHYLGRWLSYRKAAEGIVTVSERWPDLFLDFEITMVPSASRLQKPNLPSGLTSSIIIQHVVAEDKSQDPDLNQLADGLEQMGIDEIIQTSQQSRKFRPRLHAESLVYEYLSTNGQTAVEYYWNRWSYIGSSKPTCRLCHYYFEALQDDKPAIRSSHYNLYRNWRLPEHHDAQTRDEILDKIVQRLRADVIKTLKEKKLRRKAKDSNTYSSFPEDLRMKDHTPGSTESDDRRSSGSTDSREASDGESEAVTSPTD</sequence>
<feature type="region of interest" description="Disordered" evidence="1">
    <location>
        <begin position="590"/>
        <end position="643"/>
    </location>
</feature>
<feature type="compositionally biased region" description="Basic and acidic residues" evidence="1">
    <location>
        <begin position="127"/>
        <end position="140"/>
    </location>
</feature>
<feature type="region of interest" description="Disordered" evidence="1">
    <location>
        <begin position="101"/>
        <end position="140"/>
    </location>
</feature>
<evidence type="ECO:0000313" key="3">
    <source>
        <dbReference type="EMBL" id="RBR20359.1"/>
    </source>
</evidence>
<dbReference type="PANTHER" id="PTHR42037">
    <property type="match status" value="1"/>
</dbReference>
<dbReference type="Pfam" id="PF14441">
    <property type="entry name" value="OTT_1508_deam"/>
    <property type="match status" value="1"/>
</dbReference>
<feature type="compositionally biased region" description="Polar residues" evidence="1">
    <location>
        <begin position="108"/>
        <end position="124"/>
    </location>
</feature>
<evidence type="ECO:0000313" key="4">
    <source>
        <dbReference type="Proteomes" id="UP000253153"/>
    </source>
</evidence>
<dbReference type="Pfam" id="PF23549">
    <property type="entry name" value="Zn_ribbon_GRF_2"/>
    <property type="match status" value="1"/>
</dbReference>
<dbReference type="EMBL" id="QKXC01000107">
    <property type="protein sequence ID" value="RBR20359.1"/>
    <property type="molecule type" value="Genomic_DNA"/>
</dbReference>
<name>A0A366RTF1_9HYPO</name>
<keyword evidence="4" id="KW-1185">Reference proteome</keyword>
<dbReference type="PANTHER" id="PTHR42037:SF1">
    <property type="match status" value="1"/>
</dbReference>
<dbReference type="InterPro" id="IPR027796">
    <property type="entry name" value="OTT_1508_deam-like"/>
</dbReference>
<dbReference type="OrthoDB" id="3251507at2759"/>
<dbReference type="GeneID" id="41994766"/>
<feature type="domain" description="GRF-like zinc ribbon" evidence="2">
    <location>
        <begin position="10"/>
        <end position="55"/>
    </location>
</feature>
<protein>
    <recommendedName>
        <fullName evidence="2">GRF-like zinc ribbon domain-containing protein</fullName>
    </recommendedName>
</protein>
<evidence type="ECO:0000256" key="1">
    <source>
        <dbReference type="SAM" id="MobiDB-lite"/>
    </source>
</evidence>